<comment type="caution">
    <text evidence="1">The sequence shown here is derived from an EMBL/GenBank/DDBJ whole genome shotgun (WGS) entry which is preliminary data.</text>
</comment>
<dbReference type="PANTHER" id="PTHR46890">
    <property type="entry name" value="NON-LTR RETROLELEMENT REVERSE TRANSCRIPTASE-LIKE PROTEIN-RELATED"/>
    <property type="match status" value="1"/>
</dbReference>
<accession>A0AAV3Q954</accession>
<gene>
    <name evidence="1" type="ORF">LIER_16011</name>
</gene>
<sequence>MSQFRPIALCNTIAKIIFRTLAIRLKKFLSYVISDTQSSFVPNLLITDNILLTFEAHHIIKTKKSGREGYMSIKLDMLKTYDRIEWTFLKAMLVQLGFSTK</sequence>
<reference evidence="1 2" key="1">
    <citation type="submission" date="2024-01" db="EMBL/GenBank/DDBJ databases">
        <title>The complete chloroplast genome sequence of Lithospermum erythrorhizon: insights into the phylogenetic relationship among Boraginaceae species and the maternal lineages of purple gromwells.</title>
        <authorList>
            <person name="Okada T."/>
            <person name="Watanabe K."/>
        </authorList>
    </citation>
    <scope>NUCLEOTIDE SEQUENCE [LARGE SCALE GENOMIC DNA]</scope>
</reference>
<organism evidence="1 2">
    <name type="scientific">Lithospermum erythrorhizon</name>
    <name type="common">Purple gromwell</name>
    <name type="synonym">Lithospermum officinale var. erythrorhizon</name>
    <dbReference type="NCBI Taxonomy" id="34254"/>
    <lineage>
        <taxon>Eukaryota</taxon>
        <taxon>Viridiplantae</taxon>
        <taxon>Streptophyta</taxon>
        <taxon>Embryophyta</taxon>
        <taxon>Tracheophyta</taxon>
        <taxon>Spermatophyta</taxon>
        <taxon>Magnoliopsida</taxon>
        <taxon>eudicotyledons</taxon>
        <taxon>Gunneridae</taxon>
        <taxon>Pentapetalae</taxon>
        <taxon>asterids</taxon>
        <taxon>lamiids</taxon>
        <taxon>Boraginales</taxon>
        <taxon>Boraginaceae</taxon>
        <taxon>Boraginoideae</taxon>
        <taxon>Lithospermeae</taxon>
        <taxon>Lithospermum</taxon>
    </lineage>
</organism>
<dbReference type="InterPro" id="IPR052343">
    <property type="entry name" value="Retrotransposon-Effector_Assoc"/>
</dbReference>
<dbReference type="AlphaFoldDB" id="A0AAV3Q954"/>
<keyword evidence="2" id="KW-1185">Reference proteome</keyword>
<evidence type="ECO:0000313" key="1">
    <source>
        <dbReference type="EMBL" id="GAA0159170.1"/>
    </source>
</evidence>
<dbReference type="EMBL" id="BAABME010003538">
    <property type="protein sequence ID" value="GAA0159170.1"/>
    <property type="molecule type" value="Genomic_DNA"/>
</dbReference>
<evidence type="ECO:0008006" key="3">
    <source>
        <dbReference type="Google" id="ProtNLM"/>
    </source>
</evidence>
<protein>
    <recommendedName>
        <fullName evidence="3">Reverse transcriptase</fullName>
    </recommendedName>
</protein>
<dbReference type="PANTHER" id="PTHR46890:SF48">
    <property type="entry name" value="RNA-DIRECTED DNA POLYMERASE"/>
    <property type="match status" value="1"/>
</dbReference>
<dbReference type="Proteomes" id="UP001454036">
    <property type="component" value="Unassembled WGS sequence"/>
</dbReference>
<proteinExistence type="predicted"/>
<name>A0AAV3Q954_LITER</name>
<evidence type="ECO:0000313" key="2">
    <source>
        <dbReference type="Proteomes" id="UP001454036"/>
    </source>
</evidence>